<proteinExistence type="predicted"/>
<sequence>MTGRSRRASSAPQRVGSDEGLTSARPRVPAAARGEQERGPEDTTPAEEIDDGSSPKAAAAERTPVEQTSDDTDEGWGERGEDDTSARWLRENRPPHWS</sequence>
<keyword evidence="3" id="KW-1185">Reference proteome</keyword>
<name>A0A0A0K2R7_9MICO</name>
<protein>
    <submittedName>
        <fullName evidence="2">Uncharacterized protein</fullName>
    </submittedName>
</protein>
<feature type="compositionally biased region" description="Basic and acidic residues" evidence="1">
    <location>
        <begin position="76"/>
        <end position="98"/>
    </location>
</feature>
<dbReference type="STRING" id="1385519.N801_03165"/>
<dbReference type="Proteomes" id="UP000030013">
    <property type="component" value="Unassembled WGS sequence"/>
</dbReference>
<evidence type="ECO:0000313" key="3">
    <source>
        <dbReference type="Proteomes" id="UP000030013"/>
    </source>
</evidence>
<gene>
    <name evidence="2" type="ORF">N801_03165</name>
</gene>
<accession>A0A0A0K2R7</accession>
<evidence type="ECO:0000313" key="2">
    <source>
        <dbReference type="EMBL" id="KGN42031.1"/>
    </source>
</evidence>
<dbReference type="RefSeq" id="WP_035934620.1">
    <property type="nucleotide sequence ID" value="NZ_AVPL01000009.1"/>
</dbReference>
<organism evidence="2 3">
    <name type="scientific">Knoellia aerolata DSM 18566</name>
    <dbReference type="NCBI Taxonomy" id="1385519"/>
    <lineage>
        <taxon>Bacteria</taxon>
        <taxon>Bacillati</taxon>
        <taxon>Actinomycetota</taxon>
        <taxon>Actinomycetes</taxon>
        <taxon>Micrococcales</taxon>
        <taxon>Intrasporangiaceae</taxon>
        <taxon>Knoellia</taxon>
    </lineage>
</organism>
<dbReference type="eggNOG" id="ENOG5030VF1">
    <property type="taxonomic scope" value="Bacteria"/>
</dbReference>
<dbReference type="EMBL" id="AVPL01000009">
    <property type="protein sequence ID" value="KGN42031.1"/>
    <property type="molecule type" value="Genomic_DNA"/>
</dbReference>
<feature type="region of interest" description="Disordered" evidence="1">
    <location>
        <begin position="1"/>
        <end position="98"/>
    </location>
</feature>
<dbReference type="AlphaFoldDB" id="A0A0A0K2R7"/>
<evidence type="ECO:0000256" key="1">
    <source>
        <dbReference type="SAM" id="MobiDB-lite"/>
    </source>
</evidence>
<reference evidence="2 3" key="1">
    <citation type="submission" date="2013-08" db="EMBL/GenBank/DDBJ databases">
        <title>The genome sequence of Knoellia aerolata.</title>
        <authorList>
            <person name="Zhu W."/>
            <person name="Wang G."/>
        </authorList>
    </citation>
    <scope>NUCLEOTIDE SEQUENCE [LARGE SCALE GENOMIC DNA]</scope>
    <source>
        <strain evidence="2 3">DSM 18566</strain>
    </source>
</reference>
<comment type="caution">
    <text evidence="2">The sequence shown here is derived from an EMBL/GenBank/DDBJ whole genome shotgun (WGS) entry which is preliminary data.</text>
</comment>
<dbReference type="OrthoDB" id="4843807at2"/>